<accession>A0A836IEZ7</accession>
<gene>
    <name evidence="1" type="ORF">JKF63_01807</name>
</gene>
<protein>
    <submittedName>
        <fullName evidence="1">Uncharacterized protein</fullName>
    </submittedName>
</protein>
<name>A0A836IEZ7_9TRYP</name>
<comment type="caution">
    <text evidence="1">The sequence shown here is derived from an EMBL/GenBank/DDBJ whole genome shotgun (WGS) entry which is preliminary data.</text>
</comment>
<reference evidence="1 2" key="1">
    <citation type="submission" date="2021-02" db="EMBL/GenBank/DDBJ databases">
        <title>Porcisia hertigi Genome sequencing and assembly.</title>
        <authorList>
            <person name="Almutairi H."/>
            <person name="Gatherer D."/>
        </authorList>
    </citation>
    <scope>NUCLEOTIDE SEQUENCE [LARGE SCALE GENOMIC DNA]</scope>
    <source>
        <strain evidence="1 2">C119</strain>
    </source>
</reference>
<dbReference type="KEGG" id="phet:94287930"/>
<organism evidence="1 2">
    <name type="scientific">Porcisia hertigi</name>
    <dbReference type="NCBI Taxonomy" id="2761500"/>
    <lineage>
        <taxon>Eukaryota</taxon>
        <taxon>Discoba</taxon>
        <taxon>Euglenozoa</taxon>
        <taxon>Kinetoplastea</taxon>
        <taxon>Metakinetoplastina</taxon>
        <taxon>Trypanosomatida</taxon>
        <taxon>Trypanosomatidae</taxon>
        <taxon>Leishmaniinae</taxon>
        <taxon>Porcisia</taxon>
    </lineage>
</organism>
<evidence type="ECO:0000313" key="1">
    <source>
        <dbReference type="EMBL" id="KAG5493975.1"/>
    </source>
</evidence>
<dbReference type="Proteomes" id="UP000674318">
    <property type="component" value="Unassembled WGS sequence"/>
</dbReference>
<dbReference type="Gene3D" id="3.20.10.10">
    <property type="entry name" value="D-amino Acid Aminotransferase, subunit A, domain 2"/>
    <property type="match status" value="1"/>
</dbReference>
<dbReference type="InterPro" id="IPR001544">
    <property type="entry name" value="Aminotrans_IV"/>
</dbReference>
<dbReference type="Gene3D" id="3.30.470.10">
    <property type="match status" value="1"/>
</dbReference>
<sequence>MDTIPLVVRRLVAAEQSCGFVHFFSSLCDASATPLAIKGEAFHPIDAGVAADDASPEYQIVYDVMRSKNGTVLFKQSYAERFVNSLSLVRPTRTLQAEMQSLVELRLQAYVRSPGVYLNNVTEQNLKILSWFPVDTASTDPAEALPVPTIVMLVKSFYPAESMYREGARIGLLFDSYRVSPSAKIAQTELRARANAYMAANNVYEVLLVHDATSAYLVPEGSRSNYLLQRSDGTMWCSATEDILVGITLKTMCRVLPASGLGSVQHAKLTLKDILECKALYILGTTPTIMPVQTVLLYSDTKTRRFYEEAVSALGAMVGSVQQVSDDRLQLVLPVNVDQAAALRARYFEEAASL</sequence>
<evidence type="ECO:0000313" key="2">
    <source>
        <dbReference type="Proteomes" id="UP000674318"/>
    </source>
</evidence>
<dbReference type="OrthoDB" id="277045at2759"/>
<dbReference type="GeneID" id="94287930"/>
<dbReference type="GO" id="GO:0003824">
    <property type="term" value="F:catalytic activity"/>
    <property type="evidence" value="ECO:0007669"/>
    <property type="project" value="InterPro"/>
</dbReference>
<dbReference type="RefSeq" id="XP_067754010.1">
    <property type="nucleotide sequence ID" value="XM_067897853.1"/>
</dbReference>
<dbReference type="SUPFAM" id="SSF56752">
    <property type="entry name" value="D-aminoacid aminotransferase-like PLP-dependent enzymes"/>
    <property type="match status" value="1"/>
</dbReference>
<keyword evidence="2" id="KW-1185">Reference proteome</keyword>
<dbReference type="Pfam" id="PF01063">
    <property type="entry name" value="Aminotran_4"/>
    <property type="match status" value="1"/>
</dbReference>
<dbReference type="InterPro" id="IPR036038">
    <property type="entry name" value="Aminotransferase-like"/>
</dbReference>
<dbReference type="InterPro" id="IPR043131">
    <property type="entry name" value="BCAT-like_N"/>
</dbReference>
<proteinExistence type="predicted"/>
<dbReference type="EMBL" id="JAFJZO010000034">
    <property type="protein sequence ID" value="KAG5493975.1"/>
    <property type="molecule type" value="Genomic_DNA"/>
</dbReference>
<dbReference type="AlphaFoldDB" id="A0A836IEZ7"/>
<dbReference type="InterPro" id="IPR043132">
    <property type="entry name" value="BCAT-like_C"/>
</dbReference>